<keyword evidence="5" id="KW-1185">Reference proteome</keyword>
<keyword evidence="1" id="KW-0147">Chitin-binding</keyword>
<dbReference type="InterPro" id="IPR012334">
    <property type="entry name" value="Pectin_lyas_fold"/>
</dbReference>
<dbReference type="PANTHER" id="PTHR34997:SF16">
    <property type="entry name" value="LYSM DOMAIN-CONTAINING PROTEIN"/>
    <property type="match status" value="1"/>
</dbReference>
<accession>A0ABR4PEM5</accession>
<dbReference type="Gene3D" id="3.10.350.10">
    <property type="entry name" value="LysM domain"/>
    <property type="match status" value="2"/>
</dbReference>
<name>A0ABR4PEM5_9HELO</name>
<feature type="domain" description="LysM" evidence="3">
    <location>
        <begin position="527"/>
        <end position="573"/>
    </location>
</feature>
<comment type="caution">
    <text evidence="4">The sequence shown here is derived from an EMBL/GenBank/DDBJ whole genome shotgun (WGS) entry which is preliminary data.</text>
</comment>
<organism evidence="4 5">
    <name type="scientific">Phlyctema vagabunda</name>
    <dbReference type="NCBI Taxonomy" id="108571"/>
    <lineage>
        <taxon>Eukaryota</taxon>
        <taxon>Fungi</taxon>
        <taxon>Dikarya</taxon>
        <taxon>Ascomycota</taxon>
        <taxon>Pezizomycotina</taxon>
        <taxon>Leotiomycetes</taxon>
        <taxon>Helotiales</taxon>
        <taxon>Dermateaceae</taxon>
        <taxon>Phlyctema</taxon>
    </lineage>
</organism>
<evidence type="ECO:0000313" key="4">
    <source>
        <dbReference type="EMBL" id="KAL3421768.1"/>
    </source>
</evidence>
<dbReference type="Gene3D" id="2.160.20.10">
    <property type="entry name" value="Single-stranded right-handed beta-helix, Pectin lyase-like"/>
    <property type="match status" value="1"/>
</dbReference>
<dbReference type="Proteomes" id="UP001629113">
    <property type="component" value="Unassembled WGS sequence"/>
</dbReference>
<dbReference type="InterPro" id="IPR011050">
    <property type="entry name" value="Pectin_lyase_fold/virulence"/>
</dbReference>
<evidence type="ECO:0000313" key="5">
    <source>
        <dbReference type="Proteomes" id="UP001629113"/>
    </source>
</evidence>
<dbReference type="InterPro" id="IPR018392">
    <property type="entry name" value="LysM"/>
</dbReference>
<gene>
    <name evidence="4" type="ORF">PVAG01_05924</name>
</gene>
<evidence type="ECO:0000256" key="2">
    <source>
        <dbReference type="ARBA" id="ARBA00023026"/>
    </source>
</evidence>
<reference evidence="4 5" key="1">
    <citation type="submission" date="2024-06" db="EMBL/GenBank/DDBJ databases">
        <title>Complete genome of Phlyctema vagabunda strain 19-DSS-EL-015.</title>
        <authorList>
            <person name="Fiorenzani C."/>
        </authorList>
    </citation>
    <scope>NUCLEOTIDE SEQUENCE [LARGE SCALE GENOMIC DNA]</scope>
    <source>
        <strain evidence="4 5">19-DSS-EL-015</strain>
    </source>
</reference>
<protein>
    <recommendedName>
        <fullName evidence="3">LysM domain-containing protein</fullName>
    </recommendedName>
</protein>
<dbReference type="SUPFAM" id="SSF54106">
    <property type="entry name" value="LysM domain"/>
    <property type="match status" value="1"/>
</dbReference>
<dbReference type="SUPFAM" id="SSF51126">
    <property type="entry name" value="Pectin lyase-like"/>
    <property type="match status" value="1"/>
</dbReference>
<sequence length="754" mass="81578">MVTDTIRFPVGSRVIGQAWSQIMGTGTKFEDANHPRAVVQMGNVGDVGILEVQDMLFTVLGPTAGAVVVEWNIAESSQGSAGLWDSHIRVGCAIGSKLQNEQCPKNTAKVNPNCIAASLLMHLASRSTVCFENVWAWVADHDMDKVTQDQIDIYAGRGILIESQRAWLYGTASEHSVLYQYQLSAAKNILLAMIQTESPYFQPVPRAPTPFSTGLFTNDPSFDDCKAGSGACAVSWTVRIIDSSTIYILGSGLYRWFSDYDQTCLATENCQDWGFEIEQSHDIWIYNLCTKAFVEMISPRDAVATFARDNVNGFLSSILAWLQGSNSTVGARPFEGFSLYTEASVSNLGLSASCQTALTQVVKCEDYVARLEETKYRGALGNETLTNLVCDASCGQSLATWFNSVTLSCSGASITEAVPNIIGGRVWAVWNETCLTDPASGRNCNDVIDDFTLVDSINEMPQAELCSYCYVERNQMMQRTAYSIYDERYKADLEYIHTRCATTGETEVLPPIITPDVPDDTACTSGATYTTQGGESCASIALGYSISSASLYMANQQTIGNCSSIVAGLELCLPLPCAYTYAVQVGDSCATIQSAAPSNLNLNLSFGDVRAYNPWIAFGCENLHEASTFYGPVLCLSPQNGVYNKTGPALGDTTIPNPATGYALVAVPAPAGSIVADGTTSRCGRWHQRVGAEQCVEICVQEGIPFGLFKDVNPSLAGDDCTAGLKPDTTYCVAPTYDWNMTISSEAVQRRSWF</sequence>
<dbReference type="PROSITE" id="PS51782">
    <property type="entry name" value="LYSM"/>
    <property type="match status" value="1"/>
</dbReference>
<dbReference type="InterPro" id="IPR036779">
    <property type="entry name" value="LysM_dom_sf"/>
</dbReference>
<evidence type="ECO:0000259" key="3">
    <source>
        <dbReference type="PROSITE" id="PS51782"/>
    </source>
</evidence>
<dbReference type="PANTHER" id="PTHR34997">
    <property type="entry name" value="AM15"/>
    <property type="match status" value="1"/>
</dbReference>
<dbReference type="CDD" id="cd00118">
    <property type="entry name" value="LysM"/>
    <property type="match status" value="1"/>
</dbReference>
<dbReference type="EMBL" id="JBFCZG010000005">
    <property type="protein sequence ID" value="KAL3421768.1"/>
    <property type="molecule type" value="Genomic_DNA"/>
</dbReference>
<dbReference type="InterPro" id="IPR052210">
    <property type="entry name" value="LysM1-like"/>
</dbReference>
<evidence type="ECO:0000256" key="1">
    <source>
        <dbReference type="ARBA" id="ARBA00022669"/>
    </source>
</evidence>
<keyword evidence="2" id="KW-0843">Virulence</keyword>
<proteinExistence type="predicted"/>